<protein>
    <submittedName>
        <fullName evidence="2">Predicted transcriptional regulator YdeE, contains AraC-type DNA-binding domain</fullName>
    </submittedName>
</protein>
<sequence length="153" mass="17492">MDYEVVLVEEKTVVGLMVTTTNEENRAMTDIGMLWGEFLQAGVYDSISNKINAKGIGLYTDYEGDFTKPYKFLACCEVSEATDIAKMVVKMIPRGNYAKFIVKGHMQHAVAEFWSNLWGLSLDRKYSSDFEEYQNNSNDMENQEIHIYIAVND</sequence>
<proteinExistence type="predicted"/>
<dbReference type="STRING" id="1121420.SAMN02746098_02330"/>
<dbReference type="AlphaFoldDB" id="A0A1M5Y7U3"/>
<dbReference type="InterPro" id="IPR010499">
    <property type="entry name" value="AraC_E-bd"/>
</dbReference>
<organism evidence="2 3">
    <name type="scientific">Desulfosporosinus lacus DSM 15449</name>
    <dbReference type="NCBI Taxonomy" id="1121420"/>
    <lineage>
        <taxon>Bacteria</taxon>
        <taxon>Bacillati</taxon>
        <taxon>Bacillota</taxon>
        <taxon>Clostridia</taxon>
        <taxon>Eubacteriales</taxon>
        <taxon>Desulfitobacteriaceae</taxon>
        <taxon>Desulfosporosinus</taxon>
    </lineage>
</organism>
<gene>
    <name evidence="2" type="ORF">SAMN02746098_02330</name>
</gene>
<reference evidence="3" key="1">
    <citation type="submission" date="2016-11" db="EMBL/GenBank/DDBJ databases">
        <authorList>
            <person name="Varghese N."/>
            <person name="Submissions S."/>
        </authorList>
    </citation>
    <scope>NUCLEOTIDE SEQUENCE [LARGE SCALE GENOMIC DNA]</scope>
    <source>
        <strain evidence="3">DSM 15449</strain>
    </source>
</reference>
<dbReference type="InterPro" id="IPR029441">
    <property type="entry name" value="Cass2"/>
</dbReference>
<name>A0A1M5Y7U3_9FIRM</name>
<dbReference type="RefSeq" id="WP_073029894.1">
    <property type="nucleotide sequence ID" value="NZ_FQXJ01000007.1"/>
</dbReference>
<dbReference type="Proteomes" id="UP000183954">
    <property type="component" value="Unassembled WGS sequence"/>
</dbReference>
<dbReference type="SUPFAM" id="SSF55136">
    <property type="entry name" value="Probable bacterial effector-binding domain"/>
    <property type="match status" value="1"/>
</dbReference>
<evidence type="ECO:0000313" key="3">
    <source>
        <dbReference type="Proteomes" id="UP000183954"/>
    </source>
</evidence>
<accession>A0A1M5Y7U3</accession>
<dbReference type="Gene3D" id="3.20.80.10">
    <property type="entry name" value="Regulatory factor, effector binding domain"/>
    <property type="match status" value="1"/>
</dbReference>
<dbReference type="EMBL" id="FQXJ01000007">
    <property type="protein sequence ID" value="SHI08042.1"/>
    <property type="molecule type" value="Genomic_DNA"/>
</dbReference>
<evidence type="ECO:0000259" key="1">
    <source>
        <dbReference type="SMART" id="SM00871"/>
    </source>
</evidence>
<dbReference type="PANTHER" id="PTHR36444:SF2">
    <property type="entry name" value="TRANSCRIPTIONAL REGULATOR PROTEIN YOBU-RELATED"/>
    <property type="match status" value="1"/>
</dbReference>
<dbReference type="Pfam" id="PF14526">
    <property type="entry name" value="Cass2"/>
    <property type="match status" value="1"/>
</dbReference>
<feature type="domain" description="AraC effector-binding" evidence="1">
    <location>
        <begin position="1"/>
        <end position="152"/>
    </location>
</feature>
<evidence type="ECO:0000313" key="2">
    <source>
        <dbReference type="EMBL" id="SHI08042.1"/>
    </source>
</evidence>
<dbReference type="InterPro" id="IPR053182">
    <property type="entry name" value="YobU-like_regulator"/>
</dbReference>
<dbReference type="GO" id="GO:0003677">
    <property type="term" value="F:DNA binding"/>
    <property type="evidence" value="ECO:0007669"/>
    <property type="project" value="UniProtKB-KW"/>
</dbReference>
<keyword evidence="3" id="KW-1185">Reference proteome</keyword>
<dbReference type="PANTHER" id="PTHR36444">
    <property type="entry name" value="TRANSCRIPTIONAL REGULATOR PROTEIN YOBU-RELATED"/>
    <property type="match status" value="1"/>
</dbReference>
<dbReference type="InterPro" id="IPR011256">
    <property type="entry name" value="Reg_factor_effector_dom_sf"/>
</dbReference>
<dbReference type="SMART" id="SM00871">
    <property type="entry name" value="AraC_E_bind"/>
    <property type="match status" value="1"/>
</dbReference>
<keyword evidence="2" id="KW-0238">DNA-binding</keyword>
<dbReference type="OrthoDB" id="9801008at2"/>